<keyword evidence="3" id="KW-1185">Reference proteome</keyword>
<dbReference type="HOGENOM" id="CLU_156562_0_0_10"/>
<protein>
    <submittedName>
        <fullName evidence="2">Uncharacterized protein</fullName>
    </submittedName>
</protein>
<keyword evidence="1" id="KW-1133">Transmembrane helix</keyword>
<keyword evidence="1" id="KW-0812">Transmembrane</keyword>
<dbReference type="EMBL" id="AEEI01000043">
    <property type="protein sequence ID" value="EFM01740.1"/>
    <property type="molecule type" value="Genomic_DNA"/>
</dbReference>
<name>E0NT01_9BACT</name>
<sequence>MNEDLEYIITDRMARYSEMQGFPQPEAFDLDKETIEDYITAKQSILTDGEERRKKLLIPAVLLIMPTIVMSAFSSSMKAFFAALAAGLILACLYWYGMQWRDAYRLRRLYQPDIERFIAAVLAYEP</sequence>
<keyword evidence="1" id="KW-0472">Membrane</keyword>
<feature type="transmembrane region" description="Helical" evidence="1">
    <location>
        <begin position="56"/>
        <end position="73"/>
    </location>
</feature>
<gene>
    <name evidence="2" type="ORF">HMPREF0658_1228</name>
</gene>
<accession>E0NT01</accession>
<dbReference type="BioCyc" id="PMAR862515-HMP:GMOO-1248-MONOMER"/>
<proteinExistence type="predicted"/>
<reference evidence="2" key="1">
    <citation type="submission" date="2010-07" db="EMBL/GenBank/DDBJ databases">
        <authorList>
            <person name="Muzny D."/>
            <person name="Qin X."/>
            <person name="Deng J."/>
            <person name="Jiang H."/>
            <person name="Liu Y."/>
            <person name="Qu J."/>
            <person name="Song X.-Z."/>
            <person name="Zhang L."/>
            <person name="Thornton R."/>
            <person name="Coyle M."/>
            <person name="Francisco L."/>
            <person name="Jackson L."/>
            <person name="Javaid M."/>
            <person name="Korchina V."/>
            <person name="Kovar C."/>
            <person name="Mata R."/>
            <person name="Mathew T."/>
            <person name="Ngo R."/>
            <person name="Nguyen L."/>
            <person name="Nguyen N."/>
            <person name="Okwuonu G."/>
            <person name="Ongeri F."/>
            <person name="Pham C."/>
            <person name="Simmons D."/>
            <person name="Wilczek-Boney K."/>
            <person name="Hale W."/>
            <person name="Jakkamsetti A."/>
            <person name="Pham P."/>
            <person name="Ruth R."/>
            <person name="San Lucas F."/>
            <person name="Warren J."/>
            <person name="Zhang J."/>
            <person name="Zhao Z."/>
            <person name="Zhou C."/>
            <person name="Zhu D."/>
            <person name="Lee S."/>
            <person name="Bess C."/>
            <person name="Blankenburg K."/>
            <person name="Forbes L."/>
            <person name="Fu Q."/>
            <person name="Gubbala S."/>
            <person name="Hirani K."/>
            <person name="Jayaseelan J.C."/>
            <person name="Lara F."/>
            <person name="Munidasa M."/>
            <person name="Palculict T."/>
            <person name="Patil S."/>
            <person name="Pu L.-L."/>
            <person name="Saada N."/>
            <person name="Tang L."/>
            <person name="Weissenberger G."/>
            <person name="Zhu Y."/>
            <person name="Hemphill L."/>
            <person name="Shang Y."/>
            <person name="Youmans B."/>
            <person name="Ayvaz T."/>
            <person name="Ross M."/>
            <person name="Santibanez J."/>
            <person name="Aqrawi P."/>
            <person name="Gross S."/>
            <person name="Joshi V."/>
            <person name="Fowler G."/>
            <person name="Nazareth L."/>
            <person name="Reid J."/>
            <person name="Worley K."/>
            <person name="Petrosino J."/>
            <person name="Highlander S."/>
            <person name="Gibbs R."/>
        </authorList>
    </citation>
    <scope>NUCLEOTIDE SEQUENCE [LARGE SCALE GENOMIC DNA]</scope>
    <source>
        <strain evidence="2">DSM 16973</strain>
    </source>
</reference>
<evidence type="ECO:0000256" key="1">
    <source>
        <dbReference type="SAM" id="Phobius"/>
    </source>
</evidence>
<comment type="caution">
    <text evidence="2">The sequence shown here is derived from an EMBL/GenBank/DDBJ whole genome shotgun (WGS) entry which is preliminary data.</text>
</comment>
<dbReference type="RefSeq" id="WP_006949248.1">
    <property type="nucleotide sequence ID" value="NZ_BAJI01000003.1"/>
</dbReference>
<feature type="transmembrane region" description="Helical" evidence="1">
    <location>
        <begin position="79"/>
        <end position="98"/>
    </location>
</feature>
<organism evidence="2 3">
    <name type="scientific">Hoylesella marshii DSM 16973 = JCM 13450</name>
    <dbReference type="NCBI Taxonomy" id="862515"/>
    <lineage>
        <taxon>Bacteria</taxon>
        <taxon>Pseudomonadati</taxon>
        <taxon>Bacteroidota</taxon>
        <taxon>Bacteroidia</taxon>
        <taxon>Bacteroidales</taxon>
        <taxon>Prevotellaceae</taxon>
        <taxon>Hoylesella</taxon>
    </lineage>
</organism>
<evidence type="ECO:0000313" key="2">
    <source>
        <dbReference type="EMBL" id="EFM01740.1"/>
    </source>
</evidence>
<evidence type="ECO:0000313" key="3">
    <source>
        <dbReference type="Proteomes" id="UP000004394"/>
    </source>
</evidence>
<dbReference type="AlphaFoldDB" id="E0NT01"/>
<dbReference type="Proteomes" id="UP000004394">
    <property type="component" value="Unassembled WGS sequence"/>
</dbReference>